<reference evidence="7 8" key="2">
    <citation type="journal article" date="2013" name="IMA Fungus">
        <title>IMA Genome-F 1: Ceratocystis fimbriata: Draft nuclear genome sequence for the plant pathogen, Ceratocystis fimbriata.</title>
        <authorList>
            <person name="Wilken P.M."/>
            <person name="Steenkamp E.T."/>
            <person name="Wingfield M.J."/>
            <person name="de Beer Z.W."/>
            <person name="Wingfield B.D."/>
        </authorList>
    </citation>
    <scope>NUCLEOTIDE SEQUENCE [LARGE SCALE GENOMIC DNA]</scope>
    <source>
        <strain evidence="7 8">CBS 114723</strain>
    </source>
</reference>
<gene>
    <name evidence="7" type="primary">PLA2G7</name>
    <name evidence="7" type="ORF">CFIMG_002660RA</name>
</gene>
<dbReference type="STRING" id="1035309.A0A2C5XHM8"/>
<feature type="compositionally biased region" description="Basic and acidic residues" evidence="6">
    <location>
        <begin position="450"/>
        <end position="463"/>
    </location>
</feature>
<evidence type="ECO:0000256" key="6">
    <source>
        <dbReference type="SAM" id="MobiDB-lite"/>
    </source>
</evidence>
<proteinExistence type="inferred from homology"/>
<accession>A0A2C5XHM8</accession>
<reference evidence="7 8" key="1">
    <citation type="journal article" date="2013" name="Fungal Biol.">
        <title>Analysis of microsatellite markers in the genome of the plant pathogen Ceratocystis fimbriata.</title>
        <authorList>
            <person name="Simpson M.C."/>
            <person name="Wilken P.M."/>
            <person name="Coetzee M.P."/>
            <person name="Wingfield M.J."/>
            <person name="Wingfield B.D."/>
        </authorList>
    </citation>
    <scope>NUCLEOTIDE SEQUENCE [LARGE SCALE GENOMIC DNA]</scope>
    <source>
        <strain evidence="7 8">CBS 114723</strain>
    </source>
</reference>
<protein>
    <recommendedName>
        <fullName evidence="4">Putative phospholipase</fullName>
        <ecNumber evidence="4">3.1.1.47</ecNumber>
    </recommendedName>
</protein>
<keyword evidence="2 4" id="KW-0442">Lipid degradation</keyword>
<evidence type="ECO:0000313" key="8">
    <source>
        <dbReference type="Proteomes" id="UP000222788"/>
    </source>
</evidence>
<dbReference type="Gene3D" id="3.40.50.1820">
    <property type="entry name" value="alpha/beta hydrolase"/>
    <property type="match status" value="1"/>
</dbReference>
<feature type="active site" description="Nucleophile" evidence="5">
    <location>
        <position position="258"/>
    </location>
</feature>
<feature type="compositionally biased region" description="Polar residues" evidence="6">
    <location>
        <begin position="532"/>
        <end position="548"/>
    </location>
</feature>
<dbReference type="EC" id="3.1.1.47" evidence="4"/>
<dbReference type="OrthoDB" id="2363873at2759"/>
<keyword evidence="8" id="KW-1185">Reference proteome</keyword>
<evidence type="ECO:0000256" key="5">
    <source>
        <dbReference type="PIRSR" id="PIRSR018169-1"/>
    </source>
</evidence>
<dbReference type="PANTHER" id="PTHR10272:SF7">
    <property type="entry name" value="PHOSPHOLIPASE-RELATED"/>
    <property type="match status" value="1"/>
</dbReference>
<feature type="region of interest" description="Disordered" evidence="6">
    <location>
        <begin position="523"/>
        <end position="567"/>
    </location>
</feature>
<name>A0A2C5XHM8_9PEZI</name>
<comment type="similarity">
    <text evidence="4">Belongs to the serine esterase family.</text>
</comment>
<dbReference type="GO" id="GO:0003847">
    <property type="term" value="F:1-alkyl-2-acetylglycerophosphocholine esterase activity"/>
    <property type="evidence" value="ECO:0007669"/>
    <property type="project" value="UniProtKB-UniRule"/>
</dbReference>
<evidence type="ECO:0000256" key="2">
    <source>
        <dbReference type="ARBA" id="ARBA00022963"/>
    </source>
</evidence>
<comment type="catalytic activity">
    <reaction evidence="4">
        <text>a 1-O-alkyl-2-acetyl-sn-glycero-3-phosphocholine + H2O = a 1-O-alkyl-sn-glycero-3-phosphocholine + acetate + H(+)</text>
        <dbReference type="Rhea" id="RHEA:17777"/>
        <dbReference type="ChEBI" id="CHEBI:15377"/>
        <dbReference type="ChEBI" id="CHEBI:15378"/>
        <dbReference type="ChEBI" id="CHEBI:30089"/>
        <dbReference type="ChEBI" id="CHEBI:30909"/>
        <dbReference type="ChEBI" id="CHEBI:36707"/>
        <dbReference type="EC" id="3.1.1.47"/>
    </reaction>
</comment>
<dbReference type="InterPro" id="IPR016715">
    <property type="entry name" value="PAF_acetylhydro_eukaryote"/>
</dbReference>
<dbReference type="EMBL" id="APWK03000007">
    <property type="protein sequence ID" value="PHH55827.1"/>
    <property type="molecule type" value="Genomic_DNA"/>
</dbReference>
<dbReference type="GO" id="GO:0016042">
    <property type="term" value="P:lipid catabolic process"/>
    <property type="evidence" value="ECO:0007669"/>
    <property type="project" value="UniProtKB-KW"/>
</dbReference>
<dbReference type="AlphaFoldDB" id="A0A2C5XHM8"/>
<feature type="active site" description="Charge relay system" evidence="5">
    <location>
        <position position="401"/>
    </location>
</feature>
<evidence type="ECO:0000256" key="4">
    <source>
        <dbReference type="PIRNR" id="PIRNR018169"/>
    </source>
</evidence>
<dbReference type="InterPro" id="IPR029058">
    <property type="entry name" value="AB_hydrolase_fold"/>
</dbReference>
<evidence type="ECO:0000256" key="3">
    <source>
        <dbReference type="ARBA" id="ARBA00023098"/>
    </source>
</evidence>
<dbReference type="Proteomes" id="UP000222788">
    <property type="component" value="Unassembled WGS sequence"/>
</dbReference>
<keyword evidence="1 4" id="KW-0378">Hydrolase</keyword>
<dbReference type="PANTHER" id="PTHR10272">
    <property type="entry name" value="PLATELET-ACTIVATING FACTOR ACETYLHYDROLASE"/>
    <property type="match status" value="1"/>
</dbReference>
<dbReference type="SUPFAM" id="SSF53474">
    <property type="entry name" value="alpha/beta-Hydrolases"/>
    <property type="match status" value="1"/>
</dbReference>
<feature type="active site" description="Charge relay system" evidence="5">
    <location>
        <position position="309"/>
    </location>
</feature>
<organism evidence="7 8">
    <name type="scientific">Ceratocystis fimbriata CBS 114723</name>
    <dbReference type="NCBI Taxonomy" id="1035309"/>
    <lineage>
        <taxon>Eukaryota</taxon>
        <taxon>Fungi</taxon>
        <taxon>Dikarya</taxon>
        <taxon>Ascomycota</taxon>
        <taxon>Pezizomycotina</taxon>
        <taxon>Sordariomycetes</taxon>
        <taxon>Hypocreomycetidae</taxon>
        <taxon>Microascales</taxon>
        <taxon>Ceratocystidaceae</taxon>
        <taxon>Ceratocystis</taxon>
    </lineage>
</organism>
<feature type="compositionally biased region" description="Polar residues" evidence="6">
    <location>
        <begin position="557"/>
        <end position="567"/>
    </location>
</feature>
<dbReference type="PIRSF" id="PIRSF018169">
    <property type="entry name" value="PAF_acetylhydrolase"/>
    <property type="match status" value="1"/>
</dbReference>
<dbReference type="Pfam" id="PF03403">
    <property type="entry name" value="PAF-AH_p_II"/>
    <property type="match status" value="1"/>
</dbReference>
<evidence type="ECO:0000256" key="1">
    <source>
        <dbReference type="ARBA" id="ARBA00022801"/>
    </source>
</evidence>
<feature type="region of interest" description="Disordered" evidence="6">
    <location>
        <begin position="449"/>
        <end position="488"/>
    </location>
</feature>
<evidence type="ECO:0000313" key="7">
    <source>
        <dbReference type="EMBL" id="PHH55827.1"/>
    </source>
</evidence>
<comment type="caution">
    <text evidence="7">The sequence shown here is derived from an EMBL/GenBank/DDBJ whole genome shotgun (WGS) entry which is preliminary data.</text>
</comment>
<sequence length="567" mass="62410">MIPSFPHYTGPYQVGSIDIEIPVSELESPVSTPSDASDIRTVLVRVFYPATSESQDRNVYWLPSPQRQSLSAYARFVGLGPAAASIVSFIPRHTHYTKIPAHKNAATFASPLASDGRWPTAIFSHGLAGCRNSYSYIAGSLASHGVIVFCPEHRDGSAILTMVRNPSARARRFPNWWGTAEMRLYLDIGHEVTAGTFKARDRQLRIRLWELGLVHSLIIAIDRGQKLSNLKTSARSLDQFADKMDVHRPGKMVFMGHSFGAASIVQFIKSVYYANSPALKGLADPLFTPHRDSNLCAQITHENVVILLDMWCLPLFDPSTTALLELPLPAYDNVRGAPGGKAILAVDSEQFVKWSEHFHATARIVSKRPGQRVVSQEDFVNQATGAKMDPARFFWVHGSAHMNQSDFCVLFPWLTKKMFKAGHPEQVLRLNLRAQLQVLRENGVVVAETSAKDRVDDEREDANNRSSSHGSARASVDGEPELGHENNCTRLSYDNTIFDMPDTIKAWGRVDIFGMGAESANFGRKTDGAKPMSNSASDQGTSATTSTNGGQGDLEISQETLAQQISV</sequence>
<keyword evidence="3 4" id="KW-0443">Lipid metabolism</keyword>